<feature type="region of interest" description="Disordered" evidence="1">
    <location>
        <begin position="54"/>
        <end position="99"/>
    </location>
</feature>
<dbReference type="Proteomes" id="UP000653305">
    <property type="component" value="Unassembled WGS sequence"/>
</dbReference>
<proteinExistence type="predicted"/>
<feature type="non-terminal residue" evidence="2">
    <location>
        <position position="1"/>
    </location>
</feature>
<accession>A0A830CY83</accession>
<dbReference type="EMBL" id="BMAC01000918">
    <property type="protein sequence ID" value="GFQ04207.1"/>
    <property type="molecule type" value="Genomic_DNA"/>
</dbReference>
<keyword evidence="3" id="KW-1185">Reference proteome</keyword>
<organism evidence="2 3">
    <name type="scientific">Phtheirospermum japonicum</name>
    <dbReference type="NCBI Taxonomy" id="374723"/>
    <lineage>
        <taxon>Eukaryota</taxon>
        <taxon>Viridiplantae</taxon>
        <taxon>Streptophyta</taxon>
        <taxon>Embryophyta</taxon>
        <taxon>Tracheophyta</taxon>
        <taxon>Spermatophyta</taxon>
        <taxon>Magnoliopsida</taxon>
        <taxon>eudicotyledons</taxon>
        <taxon>Gunneridae</taxon>
        <taxon>Pentapetalae</taxon>
        <taxon>asterids</taxon>
        <taxon>lamiids</taxon>
        <taxon>Lamiales</taxon>
        <taxon>Orobanchaceae</taxon>
        <taxon>Orobanchaceae incertae sedis</taxon>
        <taxon>Phtheirospermum</taxon>
    </lineage>
</organism>
<gene>
    <name evidence="2" type="ORF">PHJA_002564600</name>
</gene>
<evidence type="ECO:0000256" key="1">
    <source>
        <dbReference type="SAM" id="MobiDB-lite"/>
    </source>
</evidence>
<evidence type="ECO:0000313" key="2">
    <source>
        <dbReference type="EMBL" id="GFQ04207.1"/>
    </source>
</evidence>
<evidence type="ECO:0000313" key="3">
    <source>
        <dbReference type="Proteomes" id="UP000653305"/>
    </source>
</evidence>
<protein>
    <submittedName>
        <fullName evidence="2">Uncharacterized protein</fullName>
    </submittedName>
</protein>
<name>A0A830CY83_9LAMI</name>
<reference evidence="2" key="1">
    <citation type="submission" date="2020-07" db="EMBL/GenBank/DDBJ databases">
        <title>Ethylene signaling mediates host invasion by parasitic plants.</title>
        <authorList>
            <person name="Yoshida S."/>
        </authorList>
    </citation>
    <scope>NUCLEOTIDE SEQUENCE</scope>
    <source>
        <strain evidence="2">Okayama</strain>
    </source>
</reference>
<dbReference type="AlphaFoldDB" id="A0A830CY83"/>
<sequence length="99" mass="10588">VVYSGSSDGLVNFWERGQKELKHGGCSRGTSWQCCAWRPWEPGVQRVGGQDDMRVEEGRGGAHMPVGADGAHGACQVPGGGEGRQGWGEEVDGVQWEFG</sequence>
<comment type="caution">
    <text evidence="2">The sequence shown here is derived from an EMBL/GenBank/DDBJ whole genome shotgun (WGS) entry which is preliminary data.</text>
</comment>